<feature type="compositionally biased region" description="Basic and acidic residues" evidence="1">
    <location>
        <begin position="94"/>
        <end position="110"/>
    </location>
</feature>
<feature type="compositionally biased region" description="Polar residues" evidence="1">
    <location>
        <begin position="111"/>
        <end position="121"/>
    </location>
</feature>
<organism evidence="2 3">
    <name type="scientific">Pleurodeles waltl</name>
    <name type="common">Iberian ribbed newt</name>
    <dbReference type="NCBI Taxonomy" id="8319"/>
    <lineage>
        <taxon>Eukaryota</taxon>
        <taxon>Metazoa</taxon>
        <taxon>Chordata</taxon>
        <taxon>Craniata</taxon>
        <taxon>Vertebrata</taxon>
        <taxon>Euteleostomi</taxon>
        <taxon>Amphibia</taxon>
        <taxon>Batrachia</taxon>
        <taxon>Caudata</taxon>
        <taxon>Salamandroidea</taxon>
        <taxon>Salamandridae</taxon>
        <taxon>Pleurodelinae</taxon>
        <taxon>Pleurodeles</taxon>
    </lineage>
</organism>
<sequence length="121" mass="14074">MSQRPKGLNNSQCLEQMEHKVSQLQEKSLQDLQSLYNHVQEYLEVIQESASEEMKEKEEVCSEESLATVRQSQKELPNSRKDDHRVPLGQKTKGLKEQPGFKHQDKEKPQDLQSHPHNVLQ</sequence>
<evidence type="ECO:0000256" key="1">
    <source>
        <dbReference type="SAM" id="MobiDB-lite"/>
    </source>
</evidence>
<evidence type="ECO:0000313" key="3">
    <source>
        <dbReference type="Proteomes" id="UP001066276"/>
    </source>
</evidence>
<dbReference type="AlphaFoldDB" id="A0AAV7VVW6"/>
<reference evidence="2" key="1">
    <citation type="journal article" date="2022" name="bioRxiv">
        <title>Sequencing and chromosome-scale assembly of the giantPleurodeles waltlgenome.</title>
        <authorList>
            <person name="Brown T."/>
            <person name="Elewa A."/>
            <person name="Iarovenko S."/>
            <person name="Subramanian E."/>
            <person name="Araus A.J."/>
            <person name="Petzold A."/>
            <person name="Susuki M."/>
            <person name="Suzuki K.-i.T."/>
            <person name="Hayashi T."/>
            <person name="Toyoda A."/>
            <person name="Oliveira C."/>
            <person name="Osipova E."/>
            <person name="Leigh N.D."/>
            <person name="Simon A."/>
            <person name="Yun M.H."/>
        </authorList>
    </citation>
    <scope>NUCLEOTIDE SEQUENCE</scope>
    <source>
        <strain evidence="2">20211129_DDA</strain>
        <tissue evidence="2">Liver</tissue>
    </source>
</reference>
<comment type="caution">
    <text evidence="2">The sequence shown here is derived from an EMBL/GenBank/DDBJ whole genome shotgun (WGS) entry which is preliminary data.</text>
</comment>
<evidence type="ECO:0000313" key="2">
    <source>
        <dbReference type="EMBL" id="KAJ1205818.1"/>
    </source>
</evidence>
<accession>A0AAV7VVW6</accession>
<dbReference type="EMBL" id="JANPWB010000002">
    <property type="protein sequence ID" value="KAJ1205818.1"/>
    <property type="molecule type" value="Genomic_DNA"/>
</dbReference>
<feature type="compositionally biased region" description="Basic and acidic residues" evidence="1">
    <location>
        <begin position="77"/>
        <end position="86"/>
    </location>
</feature>
<dbReference type="Proteomes" id="UP001066276">
    <property type="component" value="Chromosome 1_2"/>
</dbReference>
<keyword evidence="3" id="KW-1185">Reference proteome</keyword>
<gene>
    <name evidence="2" type="ORF">NDU88_001244</name>
</gene>
<name>A0AAV7VVW6_PLEWA</name>
<proteinExistence type="predicted"/>
<feature type="region of interest" description="Disordered" evidence="1">
    <location>
        <begin position="50"/>
        <end position="121"/>
    </location>
</feature>
<protein>
    <submittedName>
        <fullName evidence="2">Uncharacterized protein</fullName>
    </submittedName>
</protein>